<keyword evidence="1" id="KW-0812">Transmembrane</keyword>
<feature type="transmembrane region" description="Helical" evidence="1">
    <location>
        <begin position="271"/>
        <end position="297"/>
    </location>
</feature>
<feature type="transmembrane region" description="Helical" evidence="1">
    <location>
        <begin position="35"/>
        <end position="53"/>
    </location>
</feature>
<keyword evidence="1" id="KW-0472">Membrane</keyword>
<organism evidence="2 3">
    <name type="scientific">Steroidobacter denitrificans</name>
    <dbReference type="NCBI Taxonomy" id="465721"/>
    <lineage>
        <taxon>Bacteria</taxon>
        <taxon>Pseudomonadati</taxon>
        <taxon>Pseudomonadota</taxon>
        <taxon>Gammaproteobacteria</taxon>
        <taxon>Steroidobacterales</taxon>
        <taxon>Steroidobacteraceae</taxon>
        <taxon>Steroidobacter</taxon>
    </lineage>
</organism>
<evidence type="ECO:0000313" key="2">
    <source>
        <dbReference type="EMBL" id="AMN47809.1"/>
    </source>
</evidence>
<dbReference type="Proteomes" id="UP000070250">
    <property type="component" value="Chromosome"/>
</dbReference>
<dbReference type="RefSeq" id="WP_066921495.1">
    <property type="nucleotide sequence ID" value="NZ_CP011971.1"/>
</dbReference>
<dbReference type="EMBL" id="CP011971">
    <property type="protein sequence ID" value="AMN47809.1"/>
    <property type="molecule type" value="Genomic_DNA"/>
</dbReference>
<protein>
    <recommendedName>
        <fullName evidence="4">Isoprenylcysteine carboxyl methyltransferase</fullName>
    </recommendedName>
</protein>
<dbReference type="AlphaFoldDB" id="A0A127FDT8"/>
<dbReference type="Gene3D" id="1.20.120.1630">
    <property type="match status" value="1"/>
</dbReference>
<dbReference type="OrthoDB" id="8983643at2"/>
<dbReference type="KEGG" id="sdf:ACG33_12015"/>
<proteinExistence type="predicted"/>
<reference evidence="2 3" key="1">
    <citation type="submission" date="2015-06" db="EMBL/GenBank/DDBJ databases">
        <title>A Comprehensive Approach to Explore the Metabolic and Phylogenetic Diversity of Bacterial Steroid Degradation in the Environment: Testosterone as an Example.</title>
        <authorList>
            <person name="Yang F.-C."/>
            <person name="Chen Y.-L."/>
            <person name="Yu C.-P."/>
            <person name="Tang S.-L."/>
            <person name="Wang P.-H."/>
            <person name="Ismail W."/>
            <person name="Wang C.-H."/>
            <person name="Yang C.-Y."/>
            <person name="Chiang Y.-R."/>
        </authorList>
    </citation>
    <scope>NUCLEOTIDE SEQUENCE [LARGE SCALE GENOMIC DNA]</scope>
    <source>
        <strain evidence="2 3">DSM 18526</strain>
    </source>
</reference>
<gene>
    <name evidence="2" type="ORF">ACG33_12015</name>
</gene>
<dbReference type="STRING" id="465721.ACG33_12015"/>
<evidence type="ECO:0000256" key="1">
    <source>
        <dbReference type="SAM" id="Phobius"/>
    </source>
</evidence>
<feature type="transmembrane region" description="Helical" evidence="1">
    <location>
        <begin position="164"/>
        <end position="187"/>
    </location>
</feature>
<evidence type="ECO:0000313" key="3">
    <source>
        <dbReference type="Proteomes" id="UP000070250"/>
    </source>
</evidence>
<feature type="transmembrane region" description="Helical" evidence="1">
    <location>
        <begin position="193"/>
        <end position="219"/>
    </location>
</feature>
<sequence length="398" mass="45228">MYRLLTLFLGQLIAGFVLSEAIGQDWTENSQARLWVLLSISLILGTALVRELIVSPKPAAQSADVRADRILNKCLTLTTGWLLVLVVTSISASWGVAASQVFIDDLVPLLPLLLLLIPAYIVITERLRGKTEDACSSFGAVLRGKEQWNTATHKTLILSWIVKAFFIPLMYGNLVLACEKLLILGVLPQMHNWVAWFVVLGLCIDLLVGAVGYISAGKLLRTEVISVDDSWLGWVVCLVCYAPFFQYVKLLTEQKDELLWTDWLSPEQPLYWIWAALIVSAWTIHWLSFIAFGLRFSNLTYRGLIDRGPYKYCKHPSYLSKNIFWWLNTVPFYGVLSFSDFAANIGGLSLVSLIYYLRAKTEERHLRRFSEYAAYARRLENTSLWLRVRAWMPRGSHA</sequence>
<feature type="transmembrane region" description="Helical" evidence="1">
    <location>
        <begin position="74"/>
        <end position="94"/>
    </location>
</feature>
<feature type="transmembrane region" description="Helical" evidence="1">
    <location>
        <begin position="106"/>
        <end position="123"/>
    </location>
</feature>
<accession>A0A127FDT8</accession>
<feature type="transmembrane region" description="Helical" evidence="1">
    <location>
        <begin position="341"/>
        <end position="358"/>
    </location>
</feature>
<name>A0A127FDT8_STEDE</name>
<evidence type="ECO:0008006" key="4">
    <source>
        <dbReference type="Google" id="ProtNLM"/>
    </source>
</evidence>
<keyword evidence="1" id="KW-1133">Transmembrane helix</keyword>
<keyword evidence="3" id="KW-1185">Reference proteome</keyword>